<keyword evidence="2" id="KW-1185">Reference proteome</keyword>
<reference evidence="1" key="1">
    <citation type="submission" date="2022-01" db="EMBL/GenBank/DDBJ databases">
        <title>Whole genome-based taxonomy of the Shewanellaceae.</title>
        <authorList>
            <person name="Martin-Rodriguez A.J."/>
        </authorList>
    </citation>
    <scope>NUCLEOTIDE SEQUENCE</scope>
    <source>
        <strain evidence="1">DSM 23803</strain>
    </source>
</reference>
<dbReference type="Proteomes" id="UP001139408">
    <property type="component" value="Unassembled WGS sequence"/>
</dbReference>
<protein>
    <submittedName>
        <fullName evidence="1">Type I-E CRISPR-associated protein Cas7/Cse4/CasC</fullName>
    </submittedName>
</protein>
<comment type="caution">
    <text evidence="1">The sequence shown here is derived from an EMBL/GenBank/DDBJ whole genome shotgun (WGS) entry which is preliminary data.</text>
</comment>
<sequence length="390" mass="43259">MTTFINIHALISHPSSMMNRDDSGLQKTAVFGGTTRSRISSQCLKRAIRQSDLYKENVEEVSVRTRLVDELIEKLATKISDFYPEDIKSVVEALSMNPKTEGLESNIKTEEIEVDEINEDGTKVKVKTGEVKRVFKTVQPFSTGEIRELMLVAKNSFPEVFNEILAGLPEKPKKSDKTKFKKSLVAFHELINSVIPVLDVALSGRMDTSCYNRNTEASMSVAHSLTTHSADIEVDWFTACDDLAEQGSGHIGTNEFSSGVFYRYASIDIDLLANSINKSISETTGIVLGVVKCFAQVTPSAKQKTFAAYNFAEFVMAEKSTQPISLVNAFRNPIPNTGKVMEESIKSLVSHYEKLVDGYELQSQAKAFDLTQTAVSDKITFVNKVSELTF</sequence>
<dbReference type="AlphaFoldDB" id="A0A9X1ZC96"/>
<evidence type="ECO:0000313" key="2">
    <source>
        <dbReference type="Proteomes" id="UP001139408"/>
    </source>
</evidence>
<dbReference type="Pfam" id="PF09344">
    <property type="entry name" value="Cas_CT1975"/>
    <property type="match status" value="1"/>
</dbReference>
<dbReference type="RefSeq" id="WP_188925440.1">
    <property type="nucleotide sequence ID" value="NZ_BMQI01000024.1"/>
</dbReference>
<organism evidence="1 2">
    <name type="scientific">Shewanella algicola</name>
    <dbReference type="NCBI Taxonomy" id="640633"/>
    <lineage>
        <taxon>Bacteria</taxon>
        <taxon>Pseudomonadati</taxon>
        <taxon>Pseudomonadota</taxon>
        <taxon>Gammaproteobacteria</taxon>
        <taxon>Alteromonadales</taxon>
        <taxon>Shewanellaceae</taxon>
        <taxon>Shewanella</taxon>
    </lineage>
</organism>
<accession>A0A9X1ZC96</accession>
<evidence type="ECO:0000313" key="1">
    <source>
        <dbReference type="EMBL" id="MCL1105875.1"/>
    </source>
</evidence>
<dbReference type="InterPro" id="IPR010148">
    <property type="entry name" value="CRISPR-assoc_prot_CT1975"/>
</dbReference>
<proteinExistence type="predicted"/>
<dbReference type="EMBL" id="JAKILJ010000024">
    <property type="protein sequence ID" value="MCL1105875.1"/>
    <property type="molecule type" value="Genomic_DNA"/>
</dbReference>
<gene>
    <name evidence="1" type="primary">cas7e</name>
    <name evidence="1" type="ORF">L2749_11475</name>
</gene>
<name>A0A9X1ZC96_9GAMM</name>
<dbReference type="NCBIfam" id="TIGR01869">
    <property type="entry name" value="casC_Cse4"/>
    <property type="match status" value="1"/>
</dbReference>